<name>A0A0G0DRZ2_9BACT</name>
<evidence type="ECO:0000313" key="3">
    <source>
        <dbReference type="Proteomes" id="UP000033866"/>
    </source>
</evidence>
<protein>
    <submittedName>
        <fullName evidence="2">Hydrogenase</fullName>
    </submittedName>
</protein>
<dbReference type="Gene3D" id="3.40.950.10">
    <property type="entry name" value="Fe-only Hydrogenase (Larger Subunit), Chain L, domain 3"/>
    <property type="match status" value="1"/>
</dbReference>
<dbReference type="AlphaFoldDB" id="A0A0G0DRZ2"/>
<dbReference type="Pfam" id="PF02906">
    <property type="entry name" value="Fe_hyd_lg_C"/>
    <property type="match status" value="1"/>
</dbReference>
<comment type="caution">
    <text evidence="2">The sequence shown here is derived from an EMBL/GenBank/DDBJ whole genome shotgun (WGS) entry which is preliminary data.</text>
</comment>
<organism evidence="2 3">
    <name type="scientific">candidate division WS6 bacterium GW2011_GWE1_34_7</name>
    <dbReference type="NCBI Taxonomy" id="1619093"/>
    <lineage>
        <taxon>Bacteria</taxon>
        <taxon>Candidatus Dojkabacteria</taxon>
    </lineage>
</organism>
<gene>
    <name evidence="2" type="ORF">UR61_C0011G0009</name>
</gene>
<dbReference type="InterPro" id="IPR004108">
    <property type="entry name" value="Fe_hydrogenase_lsu_C"/>
</dbReference>
<accession>A0A0G0DRZ2</accession>
<sequence length="115" mass="13241">NDYTKVYPISGGLSSTLNYSDILKKKDILVMEGLNDIMKILEGFKDGMYKNYKFLDLLNCKGGCINGPGMIGERSVKERRKRVIQYRDYARRYEKDLGKAGVKVDAEGIDFRRKF</sequence>
<feature type="non-terminal residue" evidence="2">
    <location>
        <position position="1"/>
    </location>
</feature>
<dbReference type="InterPro" id="IPR009016">
    <property type="entry name" value="Fe_hydrogenase"/>
</dbReference>
<dbReference type="EMBL" id="LBPV01000011">
    <property type="protein sequence ID" value="KKP65805.1"/>
    <property type="molecule type" value="Genomic_DNA"/>
</dbReference>
<reference evidence="2 3" key="1">
    <citation type="journal article" date="2015" name="Nature">
        <title>rRNA introns, odd ribosomes, and small enigmatic genomes across a large radiation of phyla.</title>
        <authorList>
            <person name="Brown C.T."/>
            <person name="Hug L.A."/>
            <person name="Thomas B.C."/>
            <person name="Sharon I."/>
            <person name="Castelle C.J."/>
            <person name="Singh A."/>
            <person name="Wilkins M.J."/>
            <person name="Williams K.H."/>
            <person name="Banfield J.F."/>
        </authorList>
    </citation>
    <scope>NUCLEOTIDE SEQUENCE [LARGE SCALE GENOMIC DNA]</scope>
</reference>
<feature type="domain" description="Iron hydrogenase large subunit C-terminal" evidence="1">
    <location>
        <begin position="25"/>
        <end position="68"/>
    </location>
</feature>
<proteinExistence type="predicted"/>
<dbReference type="SUPFAM" id="SSF53920">
    <property type="entry name" value="Fe-only hydrogenase"/>
    <property type="match status" value="1"/>
</dbReference>
<evidence type="ECO:0000313" key="2">
    <source>
        <dbReference type="EMBL" id="KKP65805.1"/>
    </source>
</evidence>
<evidence type="ECO:0000259" key="1">
    <source>
        <dbReference type="Pfam" id="PF02906"/>
    </source>
</evidence>
<dbReference type="Proteomes" id="UP000033866">
    <property type="component" value="Unassembled WGS sequence"/>
</dbReference>
<dbReference type="Gene3D" id="3.40.50.1780">
    <property type="match status" value="1"/>
</dbReference>